<sequence>MNFSYGDQTIRVNMPDRAALMAELTRRFRARTGFALATINLDHLVKLRADPRFRDAYAAQDLVVADGNPVVWLSRLAGRPVQLVPGSDLVMPLVRLAAAQDVAIALVGSTDDALKAAAQRIVTEEPGARIVLRIAPPMGFDPKSKAAGALLRQIADSGAGLCFIALGAPKQEQLAARGRIEAPEVGFASVGAGLDFLAGDQQRAPAWVRRIAMEWAWRMLSAPRRLVPRYARCAAILPGEAINAMRQRRDG</sequence>
<gene>
    <name evidence="3" type="ORF">JHW45_08360</name>
</gene>
<keyword evidence="1" id="KW-0328">Glycosyltransferase</keyword>
<name>A0ABY7T2D3_9RHOB</name>
<dbReference type="CDD" id="cd06533">
    <property type="entry name" value="Glyco_transf_WecG_TagA"/>
    <property type="match status" value="1"/>
</dbReference>
<dbReference type="Proteomes" id="UP001218412">
    <property type="component" value="Chromosome"/>
</dbReference>
<organism evidence="3 4">
    <name type="scientific">Paracoccus stylophorae</name>
    <dbReference type="NCBI Taxonomy" id="659350"/>
    <lineage>
        <taxon>Bacteria</taxon>
        <taxon>Pseudomonadati</taxon>
        <taxon>Pseudomonadota</taxon>
        <taxon>Alphaproteobacteria</taxon>
        <taxon>Rhodobacterales</taxon>
        <taxon>Paracoccaceae</taxon>
        <taxon>Paracoccus</taxon>
    </lineage>
</organism>
<dbReference type="InterPro" id="IPR004629">
    <property type="entry name" value="WecG_TagA_CpsF"/>
</dbReference>
<dbReference type="PANTHER" id="PTHR34136">
    <property type="match status" value="1"/>
</dbReference>
<evidence type="ECO:0000256" key="1">
    <source>
        <dbReference type="ARBA" id="ARBA00022676"/>
    </source>
</evidence>
<evidence type="ECO:0000313" key="4">
    <source>
        <dbReference type="Proteomes" id="UP001218412"/>
    </source>
</evidence>
<dbReference type="RefSeq" id="WP_272860417.1">
    <property type="nucleotide sequence ID" value="NZ_CP067134.1"/>
</dbReference>
<keyword evidence="2" id="KW-0808">Transferase</keyword>
<keyword evidence="4" id="KW-1185">Reference proteome</keyword>
<reference evidence="3 4" key="1">
    <citation type="submission" date="2021-01" db="EMBL/GenBank/DDBJ databases">
        <title>Biogeographic distribution of Paracoccus.</title>
        <authorList>
            <person name="Hollensteiner J."/>
            <person name="Leineberger J."/>
            <person name="Brinkhoff T."/>
            <person name="Daniel R."/>
        </authorList>
    </citation>
    <scope>NUCLEOTIDE SEQUENCE [LARGE SCALE GENOMIC DNA]</scope>
    <source>
        <strain evidence="3 4">LMG25392</strain>
    </source>
</reference>
<evidence type="ECO:0000313" key="3">
    <source>
        <dbReference type="EMBL" id="WCR12307.1"/>
    </source>
</evidence>
<accession>A0ABY7T2D3</accession>
<dbReference type="PANTHER" id="PTHR34136:SF1">
    <property type="entry name" value="UDP-N-ACETYL-D-MANNOSAMINURONIC ACID TRANSFERASE"/>
    <property type="match status" value="1"/>
</dbReference>
<dbReference type="Pfam" id="PF03808">
    <property type="entry name" value="Glyco_tran_WecG"/>
    <property type="match status" value="1"/>
</dbReference>
<dbReference type="EMBL" id="CP067134">
    <property type="protein sequence ID" value="WCR12307.1"/>
    <property type="molecule type" value="Genomic_DNA"/>
</dbReference>
<protein>
    <submittedName>
        <fullName evidence="3">WecB/TagA/CpsF family glycosyltransferase</fullName>
    </submittedName>
</protein>
<dbReference type="NCBIfam" id="TIGR00696">
    <property type="entry name" value="wecG_tagA_cpsF"/>
    <property type="match status" value="1"/>
</dbReference>
<proteinExistence type="predicted"/>
<evidence type="ECO:0000256" key="2">
    <source>
        <dbReference type="ARBA" id="ARBA00022679"/>
    </source>
</evidence>